<accession>A0A7G9A3Z4</accession>
<reference evidence="1" key="1">
    <citation type="submission" date="2020-07" db="EMBL/GenBank/DDBJ databases">
        <title>Dissolved microcystin release linked to lysis of a Microcystis spp. bloom in Lake Erie (USA) attributed to a novel cyanophage.</title>
        <authorList>
            <person name="McKindles K.M."/>
            <person name="Manes M.A."/>
            <person name="DeMarco J.R."/>
            <person name="McClure A."/>
            <person name="McKay R.M."/>
            <person name="Davis T.W."/>
            <person name="Bullerjahn G.S."/>
        </authorList>
    </citation>
    <scope>NUCLEOTIDE SEQUENCE</scope>
</reference>
<evidence type="ECO:0000313" key="1">
    <source>
        <dbReference type="EMBL" id="QNL31467.1"/>
    </source>
</evidence>
<sequence>MSNSLTAQSLFLNSPDYLERYQIALTNVAGTFNEVSTNQAFFDSQIKPSLINDQSVKVYVYKRILSEMIVFNPYVKLNVAKLGMTAAVFGETPRLAVSVDNEGKLNPIAESAILQAVTEQFNDDNLLSQLLSQDILKITALFN</sequence>
<organism evidence="1">
    <name type="scientific">Bacteriophage sp</name>
    <dbReference type="NCBI Taxonomy" id="38018"/>
    <lineage>
        <taxon>Viruses</taxon>
    </lineage>
</organism>
<dbReference type="EMBL" id="MT840185">
    <property type="protein sequence ID" value="QNL31467.1"/>
    <property type="molecule type" value="Genomic_DNA"/>
</dbReference>
<name>A0A7G9A3Z4_9VIRU</name>
<protein>
    <submittedName>
        <fullName evidence="1">Uncharacterized protein</fullName>
    </submittedName>
</protein>
<proteinExistence type="predicted"/>